<evidence type="ECO:0000313" key="1">
    <source>
        <dbReference type="EMBL" id="QDL09458.1"/>
    </source>
</evidence>
<evidence type="ECO:0000313" key="2">
    <source>
        <dbReference type="Proteomes" id="UP000503129"/>
    </source>
</evidence>
<reference evidence="1 2" key="1">
    <citation type="submission" date="2018-06" db="EMBL/GenBank/DDBJ databases">
        <title>Comparative genomics of Brasilonema spp. strains.</title>
        <authorList>
            <person name="Alvarenga D.O."/>
            <person name="Fiore M.F."/>
            <person name="Varani A.M."/>
        </authorList>
    </citation>
    <scope>NUCLEOTIDE SEQUENCE [LARGE SCALE GENOMIC DNA]</scope>
    <source>
        <strain evidence="1 2">CENA114</strain>
    </source>
</reference>
<keyword evidence="2" id="KW-1185">Reference proteome</keyword>
<organism evidence="1 2">
    <name type="scientific">Brasilonema sennae CENA114</name>
    <dbReference type="NCBI Taxonomy" id="415709"/>
    <lineage>
        <taxon>Bacteria</taxon>
        <taxon>Bacillati</taxon>
        <taxon>Cyanobacteriota</taxon>
        <taxon>Cyanophyceae</taxon>
        <taxon>Nostocales</taxon>
        <taxon>Scytonemataceae</taxon>
        <taxon>Brasilonema</taxon>
        <taxon>Bromeliae group (in: Brasilonema)</taxon>
    </lineage>
</organism>
<accession>A0A856MFH4</accession>
<dbReference type="Proteomes" id="UP000503129">
    <property type="component" value="Chromosome"/>
</dbReference>
<name>A0A856MFH4_9CYAN</name>
<dbReference type="EMBL" id="CP030118">
    <property type="protein sequence ID" value="QDL09458.1"/>
    <property type="molecule type" value="Genomic_DNA"/>
</dbReference>
<proteinExistence type="predicted"/>
<dbReference type="AlphaFoldDB" id="A0A856MFH4"/>
<dbReference type="RefSeq" id="WP_169264014.1">
    <property type="nucleotide sequence ID" value="NZ_CAWOXK010000001.1"/>
</dbReference>
<gene>
    <name evidence="1" type="ORF">DP114_17535</name>
</gene>
<dbReference type="KEGG" id="bsen:DP114_17535"/>
<sequence>MAASIEEVQSNDPDKQLAAGNLKRMAETLKTISESSASIKSLWENVKAILMQLSTWLGIAQNFFGE</sequence>
<protein>
    <submittedName>
        <fullName evidence="1">Uncharacterized protein</fullName>
    </submittedName>
</protein>